<keyword evidence="1" id="KW-0863">Zinc-finger</keyword>
<dbReference type="PROSITE" id="PS50158">
    <property type="entry name" value="ZF_CCHC"/>
    <property type="match status" value="1"/>
</dbReference>
<dbReference type="InterPro" id="IPR005162">
    <property type="entry name" value="Retrotrans_gag_dom"/>
</dbReference>
<dbReference type="GO" id="GO:0003676">
    <property type="term" value="F:nucleic acid binding"/>
    <property type="evidence" value="ECO:0007669"/>
    <property type="project" value="InterPro"/>
</dbReference>
<feature type="region of interest" description="Disordered" evidence="2">
    <location>
        <begin position="34"/>
        <end position="59"/>
    </location>
</feature>
<dbReference type="PANTHER" id="PTHR35046">
    <property type="entry name" value="ZINC KNUCKLE (CCHC-TYPE) FAMILY PROTEIN"/>
    <property type="match status" value="1"/>
</dbReference>
<feature type="compositionally biased region" description="Basic and acidic residues" evidence="2">
    <location>
        <begin position="81"/>
        <end position="100"/>
    </location>
</feature>
<keyword evidence="1" id="KW-0479">Metal-binding</keyword>
<reference evidence="4" key="1">
    <citation type="submission" date="2018-05" db="EMBL/GenBank/DDBJ databases">
        <title>Draft genome of Mucuna pruriens seed.</title>
        <authorList>
            <person name="Nnadi N.E."/>
            <person name="Vos R."/>
            <person name="Hasami M.H."/>
            <person name="Devisetty U.K."/>
            <person name="Aguiy J.C."/>
        </authorList>
    </citation>
    <scope>NUCLEOTIDE SEQUENCE [LARGE SCALE GENOMIC DNA]</scope>
    <source>
        <strain evidence="4">JCA_2017</strain>
    </source>
</reference>
<organism evidence="4 5">
    <name type="scientific">Mucuna pruriens</name>
    <name type="common">Velvet bean</name>
    <name type="synonym">Dolichos pruriens</name>
    <dbReference type="NCBI Taxonomy" id="157652"/>
    <lineage>
        <taxon>Eukaryota</taxon>
        <taxon>Viridiplantae</taxon>
        <taxon>Streptophyta</taxon>
        <taxon>Embryophyta</taxon>
        <taxon>Tracheophyta</taxon>
        <taxon>Spermatophyta</taxon>
        <taxon>Magnoliopsida</taxon>
        <taxon>eudicotyledons</taxon>
        <taxon>Gunneridae</taxon>
        <taxon>Pentapetalae</taxon>
        <taxon>rosids</taxon>
        <taxon>fabids</taxon>
        <taxon>Fabales</taxon>
        <taxon>Fabaceae</taxon>
        <taxon>Papilionoideae</taxon>
        <taxon>50 kb inversion clade</taxon>
        <taxon>NPAAA clade</taxon>
        <taxon>indigoferoid/millettioid clade</taxon>
        <taxon>Phaseoleae</taxon>
        <taxon>Mucuna</taxon>
    </lineage>
</organism>
<evidence type="ECO:0000256" key="2">
    <source>
        <dbReference type="SAM" id="MobiDB-lite"/>
    </source>
</evidence>
<dbReference type="GO" id="GO:0008270">
    <property type="term" value="F:zinc ion binding"/>
    <property type="evidence" value="ECO:0007669"/>
    <property type="project" value="UniProtKB-KW"/>
</dbReference>
<comment type="caution">
    <text evidence="4">The sequence shown here is derived from an EMBL/GenBank/DDBJ whole genome shotgun (WGS) entry which is preliminary data.</text>
</comment>
<dbReference type="EMBL" id="QJKJ01002200">
    <property type="protein sequence ID" value="RDY03822.1"/>
    <property type="molecule type" value="Genomic_DNA"/>
</dbReference>
<keyword evidence="5" id="KW-1185">Reference proteome</keyword>
<feature type="region of interest" description="Disordered" evidence="2">
    <location>
        <begin position="75"/>
        <end position="101"/>
    </location>
</feature>
<dbReference type="PANTHER" id="PTHR35046:SF9">
    <property type="entry name" value="RNA-DIRECTED DNA POLYMERASE"/>
    <property type="match status" value="1"/>
</dbReference>
<evidence type="ECO:0000313" key="5">
    <source>
        <dbReference type="Proteomes" id="UP000257109"/>
    </source>
</evidence>
<accession>A0A371HM96</accession>
<sequence length="541" mass="63431">MSREEGEWDVDLKLFVKVFQEEFKALNAKLDDLQPIPRYKSPTSRHNDDEEEDSSSASKSISKVFNMFSNPLYEHEEEEYSDGRHNENERRRRGEPRHDNFSGNIKMSILAFQGKNDPKVYLESERKVEHVFDCHNYSEDKKVKLAIVKFIDYASIWWDQFVINRRRYVEKPIRTWEDMKSVMRRRFVSNHYHRDLHRKLQCLTQGSTSVQNYYEEMKVAMTRVNVKEDRGVTMARFIGGLKKELIDVVELQHYMEIEDLLHKEIQVEKQLKSKRSSKFASSSSSSWRSNWNKVVTNPKEEVKAKYSNVPSKGKIDTNTSYRSRDIKCFRCQGVGHIASQCPNKRAMSMLDNGEIESESSSDDEMSPLKDYSDVEVAEPVNGDILVTRRALSIHPTEDGDMECHINDKACSMIIDSGSCTNVASTIIVEKINLQIVKHPKPYKLQWRSNIGEIKVDKQVAVPFAIENYKDEVLCNVLDHKVTHNWYTNCLSFIYNELKITFTPLSLKQVYEDQIKMRKVRECKLREEQLSIREKNKKRKYE</sequence>
<feature type="domain" description="CCHC-type" evidence="3">
    <location>
        <begin position="327"/>
        <end position="343"/>
    </location>
</feature>
<evidence type="ECO:0000256" key="1">
    <source>
        <dbReference type="PROSITE-ProRule" id="PRU00047"/>
    </source>
</evidence>
<dbReference type="Proteomes" id="UP000257109">
    <property type="component" value="Unassembled WGS sequence"/>
</dbReference>
<dbReference type="SMART" id="SM00343">
    <property type="entry name" value="ZnF_C2HC"/>
    <property type="match status" value="1"/>
</dbReference>
<evidence type="ECO:0000313" key="4">
    <source>
        <dbReference type="EMBL" id="RDY03822.1"/>
    </source>
</evidence>
<dbReference type="AlphaFoldDB" id="A0A371HM96"/>
<dbReference type="InterPro" id="IPR001878">
    <property type="entry name" value="Znf_CCHC"/>
</dbReference>
<dbReference type="Gene3D" id="4.10.60.10">
    <property type="entry name" value="Zinc finger, CCHC-type"/>
    <property type="match status" value="1"/>
</dbReference>
<dbReference type="Pfam" id="PF00098">
    <property type="entry name" value="zf-CCHC"/>
    <property type="match status" value="1"/>
</dbReference>
<dbReference type="SUPFAM" id="SSF57756">
    <property type="entry name" value="Retrovirus zinc finger-like domains"/>
    <property type="match status" value="1"/>
</dbReference>
<dbReference type="InterPro" id="IPR036875">
    <property type="entry name" value="Znf_CCHC_sf"/>
</dbReference>
<name>A0A371HM96_MUCPR</name>
<dbReference type="InterPro" id="IPR021109">
    <property type="entry name" value="Peptidase_aspartic_dom_sf"/>
</dbReference>
<dbReference type="OrthoDB" id="1747743at2759"/>
<feature type="non-terminal residue" evidence="4">
    <location>
        <position position="1"/>
    </location>
</feature>
<dbReference type="Gene3D" id="2.40.70.10">
    <property type="entry name" value="Acid Proteases"/>
    <property type="match status" value="1"/>
</dbReference>
<dbReference type="Pfam" id="PF03732">
    <property type="entry name" value="Retrotrans_gag"/>
    <property type="match status" value="1"/>
</dbReference>
<keyword evidence="1" id="KW-0862">Zinc</keyword>
<evidence type="ECO:0000259" key="3">
    <source>
        <dbReference type="PROSITE" id="PS50158"/>
    </source>
</evidence>
<protein>
    <recommendedName>
        <fullName evidence="3">CCHC-type domain-containing protein</fullName>
    </recommendedName>
</protein>
<dbReference type="CDD" id="cd00303">
    <property type="entry name" value="retropepsin_like"/>
    <property type="match status" value="1"/>
</dbReference>
<proteinExistence type="predicted"/>
<gene>
    <name evidence="4" type="ORF">CR513_12534</name>
</gene>